<dbReference type="EMBL" id="RXIC02000020">
    <property type="protein sequence ID" value="KAB1223022.1"/>
    <property type="molecule type" value="Genomic_DNA"/>
</dbReference>
<gene>
    <name evidence="1" type="ORF">CJ030_MR2G020060</name>
</gene>
<evidence type="ECO:0000313" key="1">
    <source>
        <dbReference type="EMBL" id="KAB1223022.1"/>
    </source>
</evidence>
<dbReference type="AlphaFoldDB" id="A0A6A1WCI9"/>
<keyword evidence="2" id="KW-1185">Reference proteome</keyword>
<dbReference type="Proteomes" id="UP000516437">
    <property type="component" value="Chromosome 2"/>
</dbReference>
<name>A0A6A1WCI9_9ROSI</name>
<comment type="caution">
    <text evidence="1">The sequence shown here is derived from an EMBL/GenBank/DDBJ whole genome shotgun (WGS) entry which is preliminary data.</text>
</comment>
<protein>
    <submittedName>
        <fullName evidence="1">Uncharacterized protein</fullName>
    </submittedName>
</protein>
<proteinExistence type="predicted"/>
<organism evidence="1 2">
    <name type="scientific">Morella rubra</name>
    <name type="common">Chinese bayberry</name>
    <dbReference type="NCBI Taxonomy" id="262757"/>
    <lineage>
        <taxon>Eukaryota</taxon>
        <taxon>Viridiplantae</taxon>
        <taxon>Streptophyta</taxon>
        <taxon>Embryophyta</taxon>
        <taxon>Tracheophyta</taxon>
        <taxon>Spermatophyta</taxon>
        <taxon>Magnoliopsida</taxon>
        <taxon>eudicotyledons</taxon>
        <taxon>Gunneridae</taxon>
        <taxon>Pentapetalae</taxon>
        <taxon>rosids</taxon>
        <taxon>fabids</taxon>
        <taxon>Fagales</taxon>
        <taxon>Myricaceae</taxon>
        <taxon>Morella</taxon>
    </lineage>
</organism>
<accession>A0A6A1WCI9</accession>
<evidence type="ECO:0000313" key="2">
    <source>
        <dbReference type="Proteomes" id="UP000516437"/>
    </source>
</evidence>
<reference evidence="1 2" key="1">
    <citation type="journal article" date="2019" name="Plant Biotechnol. J.">
        <title>The red bayberry genome and genetic basis of sex determination.</title>
        <authorList>
            <person name="Jia H.M."/>
            <person name="Jia H.J."/>
            <person name="Cai Q.L."/>
            <person name="Wang Y."/>
            <person name="Zhao H.B."/>
            <person name="Yang W.F."/>
            <person name="Wang G.Y."/>
            <person name="Li Y.H."/>
            <person name="Zhan D.L."/>
            <person name="Shen Y.T."/>
            <person name="Niu Q.F."/>
            <person name="Chang L."/>
            <person name="Qiu J."/>
            <person name="Zhao L."/>
            <person name="Xie H.B."/>
            <person name="Fu W.Y."/>
            <person name="Jin J."/>
            <person name="Li X.W."/>
            <person name="Jiao Y."/>
            <person name="Zhou C.C."/>
            <person name="Tu T."/>
            <person name="Chai C.Y."/>
            <person name="Gao J.L."/>
            <person name="Fan L.J."/>
            <person name="van de Weg E."/>
            <person name="Wang J.Y."/>
            <person name="Gao Z.S."/>
        </authorList>
    </citation>
    <scope>NUCLEOTIDE SEQUENCE [LARGE SCALE GENOMIC DNA]</scope>
    <source>
        <tissue evidence="1">Leaves</tissue>
    </source>
</reference>
<sequence length="166" mass="18544">MPPPAPGKTFCPNFIEELNPLNVDVPFHITDRTLDLRPPFMMEKAIEPQDKGKAPVVACLEASIGPDLSLVVYVTDSITLPYATDSTKEAILGFHVNDAERMPEGLPTMDIDLDSNDSTLVLPCGQLLEQLESTEQQRLQEIVDTLKAKNRLVRSFILTFFLKVYK</sequence>